<dbReference type="GeneID" id="66709640"/>
<name>A0A5J4F5M6_MICAE</name>
<evidence type="ECO:0000313" key="1">
    <source>
        <dbReference type="EMBL" id="GEA26592.1"/>
    </source>
</evidence>
<sequence length="53" mass="5879">MSIKYSSEIKAYNRVGIEDRPAIAEEKTEIGHWEGDTIIGGNHLGAIATYLCR</sequence>
<reference evidence="1 2" key="1">
    <citation type="journal article" date="2019" name="FEMS Microbiol. Lett.">
        <title>A novel salt-tolerant genotype illuminates the sucrose gene evolution in freshwater bloom-forming cyanobacterium Microcystis aeruginosa.</title>
        <authorList>
            <person name="Tanabe Y."/>
            <person name="Yamaguchi H."/>
            <person name="Sano T."/>
            <person name="Kawachi M."/>
        </authorList>
    </citation>
    <scope>NUCLEOTIDE SEQUENCE [LARGE SCALE GENOMIC DNA]</scope>
    <source>
        <strain evidence="1 2">NIES-4325</strain>
    </source>
</reference>
<dbReference type="RefSeq" id="WP_199309343.1">
    <property type="nucleotide sequence ID" value="NZ_BJKP01000007.1"/>
</dbReference>
<protein>
    <submittedName>
        <fullName evidence="1">Uncharacterized protein</fullName>
    </submittedName>
</protein>
<evidence type="ECO:0000313" key="2">
    <source>
        <dbReference type="Proteomes" id="UP000376575"/>
    </source>
</evidence>
<proteinExistence type="predicted"/>
<comment type="caution">
    <text evidence="1">The sequence shown here is derived from an EMBL/GenBank/DDBJ whole genome shotgun (WGS) entry which is preliminary data.</text>
</comment>
<dbReference type="Proteomes" id="UP000376575">
    <property type="component" value="Unassembled WGS sequence"/>
</dbReference>
<accession>A0A5J4F5M6</accession>
<gene>
    <name evidence="1" type="ORF">MiAbW_01145</name>
</gene>
<dbReference type="EMBL" id="BJKP01000007">
    <property type="protein sequence ID" value="GEA26592.1"/>
    <property type="molecule type" value="Genomic_DNA"/>
</dbReference>
<dbReference type="AlphaFoldDB" id="A0A5J4F5M6"/>
<organism evidence="1 2">
    <name type="scientific">Microcystis aeruginosa NIES-4325</name>
    <dbReference type="NCBI Taxonomy" id="2569534"/>
    <lineage>
        <taxon>Bacteria</taxon>
        <taxon>Bacillati</taxon>
        <taxon>Cyanobacteriota</taxon>
        <taxon>Cyanophyceae</taxon>
        <taxon>Oscillatoriophycideae</taxon>
        <taxon>Chroococcales</taxon>
        <taxon>Microcystaceae</taxon>
        <taxon>Microcystis</taxon>
    </lineage>
</organism>